<dbReference type="PANTHER" id="PTHR30429">
    <property type="entry name" value="D-METHIONINE-BINDING LIPOPROTEIN METQ"/>
    <property type="match status" value="1"/>
</dbReference>
<dbReference type="Gene3D" id="3.40.190.10">
    <property type="entry name" value="Periplasmic binding protein-like II"/>
    <property type="match status" value="2"/>
</dbReference>
<reference evidence="8" key="2">
    <citation type="submission" date="2021-09" db="EMBL/GenBank/DDBJ databases">
        <authorList>
            <person name="Gilroy R."/>
        </authorList>
    </citation>
    <scope>NUCLEOTIDE SEQUENCE</scope>
    <source>
        <strain evidence="8">ChiGjej5B5-7349</strain>
    </source>
</reference>
<organism evidence="8 9">
    <name type="scientific">Brevibacterium senegalense</name>
    <dbReference type="NCBI Taxonomy" id="1033736"/>
    <lineage>
        <taxon>Bacteria</taxon>
        <taxon>Bacillati</taxon>
        <taxon>Actinomycetota</taxon>
        <taxon>Actinomycetes</taxon>
        <taxon>Micrococcales</taxon>
        <taxon>Brevibacteriaceae</taxon>
        <taxon>Brevibacterium</taxon>
    </lineage>
</organism>
<dbReference type="GO" id="GO:0016020">
    <property type="term" value="C:membrane"/>
    <property type="evidence" value="ECO:0007669"/>
    <property type="project" value="UniProtKB-SubCell"/>
</dbReference>
<comment type="caution">
    <text evidence="8">The sequence shown here is derived from an EMBL/GenBank/DDBJ whole genome shotgun (WGS) entry which is preliminary data.</text>
</comment>
<sequence>MAEKTTGGPTGSGIREELAARKRKRSLLLGAGAGVAAIALVAGVTLAVTGGDDDGDAQAERQSLKLATSEDNAYFDAVAEVAGEKGVDVEWVNLDDWVLPNSEVSNGALDGNAFQHIRFLATYNEQNDDDIVPVFTTVVTRWGLFSPDYDSIEDLPDGATIAIPDDAANSARALGILDSADLITLREGAGGLASLEDIEDNPKDLTFTELQATTIPQQYDDPSLDAVVVGSNYFDPSQEITIDDALIADDPQGDETLQYANVIATTADRADDPVWDVLRESYDDPRVTEAIDEEHFGRVVRLDVEDDRLQDAFETVTEEAASVS</sequence>
<dbReference type="EMBL" id="DYUK01000023">
    <property type="protein sequence ID" value="HJG79004.1"/>
    <property type="molecule type" value="Genomic_DNA"/>
</dbReference>
<keyword evidence="7" id="KW-1133">Transmembrane helix</keyword>
<accession>A0A921SMN3</accession>
<evidence type="ECO:0000256" key="4">
    <source>
        <dbReference type="ARBA" id="ARBA00023136"/>
    </source>
</evidence>
<keyword evidence="6" id="KW-0449">Lipoprotein</keyword>
<keyword evidence="5" id="KW-0564">Palmitate</keyword>
<evidence type="ECO:0000256" key="3">
    <source>
        <dbReference type="ARBA" id="ARBA00022729"/>
    </source>
</evidence>
<keyword evidence="7" id="KW-0812">Transmembrane</keyword>
<dbReference type="Proteomes" id="UP000784435">
    <property type="component" value="Unassembled WGS sequence"/>
</dbReference>
<evidence type="ECO:0000313" key="8">
    <source>
        <dbReference type="EMBL" id="HJG79004.1"/>
    </source>
</evidence>
<keyword evidence="3" id="KW-0732">Signal</keyword>
<comment type="subcellular location">
    <subcellularLocation>
        <location evidence="1">Membrane</location>
        <topology evidence="1">Lipid-anchor</topology>
    </subcellularLocation>
</comment>
<feature type="transmembrane region" description="Helical" evidence="7">
    <location>
        <begin position="27"/>
        <end position="48"/>
    </location>
</feature>
<evidence type="ECO:0000256" key="6">
    <source>
        <dbReference type="ARBA" id="ARBA00023288"/>
    </source>
</evidence>
<evidence type="ECO:0000256" key="5">
    <source>
        <dbReference type="ARBA" id="ARBA00023139"/>
    </source>
</evidence>
<proteinExistence type="inferred from homology"/>
<dbReference type="Pfam" id="PF03180">
    <property type="entry name" value="Lipoprotein_9"/>
    <property type="match status" value="1"/>
</dbReference>
<gene>
    <name evidence="8" type="ORF">K8V08_01170</name>
</gene>
<dbReference type="AlphaFoldDB" id="A0A921SMN3"/>
<reference evidence="8" key="1">
    <citation type="journal article" date="2021" name="PeerJ">
        <title>Extensive microbial diversity within the chicken gut microbiome revealed by metagenomics and culture.</title>
        <authorList>
            <person name="Gilroy R."/>
            <person name="Ravi A."/>
            <person name="Getino M."/>
            <person name="Pursley I."/>
            <person name="Horton D.L."/>
            <person name="Alikhan N.F."/>
            <person name="Baker D."/>
            <person name="Gharbi K."/>
            <person name="Hall N."/>
            <person name="Watson M."/>
            <person name="Adriaenssens E.M."/>
            <person name="Foster-Nyarko E."/>
            <person name="Jarju S."/>
            <person name="Secka A."/>
            <person name="Antonio M."/>
            <person name="Oren A."/>
            <person name="Chaudhuri R.R."/>
            <person name="La Ragione R."/>
            <person name="Hildebrand F."/>
            <person name="Pallen M.J."/>
        </authorList>
    </citation>
    <scope>NUCLEOTIDE SEQUENCE</scope>
    <source>
        <strain evidence="8">ChiGjej5B5-7349</strain>
    </source>
</reference>
<evidence type="ECO:0000256" key="2">
    <source>
        <dbReference type="ARBA" id="ARBA00008973"/>
    </source>
</evidence>
<name>A0A921SMN3_9MICO</name>
<evidence type="ECO:0000256" key="1">
    <source>
        <dbReference type="ARBA" id="ARBA00004635"/>
    </source>
</evidence>
<comment type="similarity">
    <text evidence="2">Belongs to the NlpA lipoprotein family.</text>
</comment>
<evidence type="ECO:0000256" key="7">
    <source>
        <dbReference type="SAM" id="Phobius"/>
    </source>
</evidence>
<dbReference type="InterPro" id="IPR004872">
    <property type="entry name" value="Lipoprotein_NlpA"/>
</dbReference>
<protein>
    <submittedName>
        <fullName evidence="8">MetQ/NlpA family ABC transporter substrate-binding protein</fullName>
    </submittedName>
</protein>
<dbReference type="PANTHER" id="PTHR30429:SF1">
    <property type="entry name" value="D-METHIONINE-BINDING LIPOPROTEIN METQ-RELATED"/>
    <property type="match status" value="1"/>
</dbReference>
<keyword evidence="4 7" id="KW-0472">Membrane</keyword>
<dbReference type="SUPFAM" id="SSF53850">
    <property type="entry name" value="Periplasmic binding protein-like II"/>
    <property type="match status" value="1"/>
</dbReference>
<evidence type="ECO:0000313" key="9">
    <source>
        <dbReference type="Proteomes" id="UP000784435"/>
    </source>
</evidence>